<comment type="caution">
    <text evidence="5">The sequence shown here is derived from an EMBL/GenBank/DDBJ whole genome shotgun (WGS) entry which is preliminary data.</text>
</comment>
<feature type="chain" id="PRO_5015430956" evidence="3">
    <location>
        <begin position="22"/>
        <end position="328"/>
    </location>
</feature>
<evidence type="ECO:0000259" key="4">
    <source>
        <dbReference type="Pfam" id="PF09375"/>
    </source>
</evidence>
<dbReference type="AlphaFoldDB" id="A0A2T4JE10"/>
<evidence type="ECO:0000313" key="5">
    <source>
        <dbReference type="EMBL" id="PTE16150.1"/>
    </source>
</evidence>
<evidence type="ECO:0000256" key="3">
    <source>
        <dbReference type="SAM" id="SignalP"/>
    </source>
</evidence>
<name>A0A2T4JE10_FUSBL</name>
<keyword evidence="6" id="KW-1185">Reference proteome</keyword>
<dbReference type="InterPro" id="IPR038352">
    <property type="entry name" value="Imelysin_sf"/>
</dbReference>
<feature type="signal peptide" evidence="3">
    <location>
        <begin position="1"/>
        <end position="21"/>
    </location>
</feature>
<dbReference type="CDD" id="cd14659">
    <property type="entry name" value="Imelysin-like_IPPA"/>
    <property type="match status" value="1"/>
</dbReference>
<dbReference type="Pfam" id="PF09375">
    <property type="entry name" value="Peptidase_M75"/>
    <property type="match status" value="1"/>
</dbReference>
<feature type="domain" description="Imelysin-like" evidence="4">
    <location>
        <begin position="31"/>
        <end position="305"/>
    </location>
</feature>
<dbReference type="EMBL" id="PZKE01000002">
    <property type="protein sequence ID" value="PTE16150.1"/>
    <property type="molecule type" value="Genomic_DNA"/>
</dbReference>
<sequence length="328" mass="34024">MRLALISLAALLPLTAPAAQADTAEAVTELIVPAYAAFATATAALDTATQQSCDPAVLAPAYHAAFDAWMAVAPLRLGPVEDGGRALAIQFWPDPKGLGAKAQKALLQADPAALTPDAFAQQSVAARGLMGLERLLWPEKPLPADPCPLLRATTADLARVAAAVSADWQGDSGYAALLQTAGEPGNSTFLSPTEARQALFTQIYTGLEALRDQRLGRPLGTFDKPRPDLAEARASGRSLRNVVLDLQALRALTVALAPDTPKTQAAFDHALTLAETLDDPVFAGVATPGGRLKVEILQQAVTAIRDTAGVELAAVLGVDLGFNAADGD</sequence>
<evidence type="ECO:0000256" key="1">
    <source>
        <dbReference type="ARBA" id="ARBA00004196"/>
    </source>
</evidence>
<reference evidence="5 6" key="1">
    <citation type="submission" date="2018-03" db="EMBL/GenBank/DDBJ databases">
        <title>Rhodobacter blasticus.</title>
        <authorList>
            <person name="Meyer T.E."/>
            <person name="Miller S."/>
            <person name="Lodha T."/>
            <person name="Gandham S."/>
            <person name="Chintalapati S."/>
            <person name="Chintalapati V.R."/>
        </authorList>
    </citation>
    <scope>NUCLEOTIDE SEQUENCE [LARGE SCALE GENOMIC DNA]</scope>
    <source>
        <strain evidence="5 6">DSM 2131</strain>
    </source>
</reference>
<accession>A0A2T4JE10</accession>
<evidence type="ECO:0000313" key="6">
    <source>
        <dbReference type="Proteomes" id="UP000241362"/>
    </source>
</evidence>
<dbReference type="GO" id="GO:0030313">
    <property type="term" value="C:cell envelope"/>
    <property type="evidence" value="ECO:0007669"/>
    <property type="project" value="UniProtKB-SubCell"/>
</dbReference>
<dbReference type="Proteomes" id="UP000241362">
    <property type="component" value="Unassembled WGS sequence"/>
</dbReference>
<organism evidence="5 6">
    <name type="scientific">Fuscovulum blasticum DSM 2131</name>
    <dbReference type="NCBI Taxonomy" id="1188250"/>
    <lineage>
        <taxon>Bacteria</taxon>
        <taxon>Pseudomonadati</taxon>
        <taxon>Pseudomonadota</taxon>
        <taxon>Alphaproteobacteria</taxon>
        <taxon>Rhodobacterales</taxon>
        <taxon>Paracoccaceae</taxon>
        <taxon>Pseudogemmobacter</taxon>
    </lineage>
</organism>
<gene>
    <name evidence="5" type="ORF">C5F44_02025</name>
</gene>
<evidence type="ECO:0000256" key="2">
    <source>
        <dbReference type="ARBA" id="ARBA00022729"/>
    </source>
</evidence>
<proteinExistence type="predicted"/>
<dbReference type="InterPro" id="IPR034984">
    <property type="entry name" value="Imelysin-like_IPPA"/>
</dbReference>
<dbReference type="Gene3D" id="1.20.1420.20">
    <property type="entry name" value="M75 peptidase, HXXE motif"/>
    <property type="match status" value="1"/>
</dbReference>
<keyword evidence="2 3" id="KW-0732">Signal</keyword>
<dbReference type="InterPro" id="IPR018976">
    <property type="entry name" value="Imelysin-like"/>
</dbReference>
<comment type="subcellular location">
    <subcellularLocation>
        <location evidence="1">Cell envelope</location>
    </subcellularLocation>
</comment>
<protein>
    <submittedName>
        <fullName evidence="5">Signal peptidase</fullName>
    </submittedName>
</protein>